<dbReference type="AlphaFoldDB" id="A0A918RYM4"/>
<evidence type="ECO:0000256" key="2">
    <source>
        <dbReference type="PIRSR" id="PIRSR011396-2"/>
    </source>
</evidence>
<dbReference type="Proteomes" id="UP000614811">
    <property type="component" value="Unassembled WGS sequence"/>
</dbReference>
<feature type="binding site" evidence="2">
    <location>
        <position position="338"/>
    </location>
    <ligand>
        <name>FAD</name>
        <dbReference type="ChEBI" id="CHEBI:57692"/>
    </ligand>
</feature>
<feature type="binding site" evidence="2">
    <location>
        <position position="351"/>
    </location>
    <ligand>
        <name>FAD</name>
        <dbReference type="ChEBI" id="CHEBI:57692"/>
    </ligand>
</feature>
<sequence length="512" mass="56666">MSKPAIRNIVIVGGGTAGWMSAACLAHVLHGLDYRITLVESADIPTIGVGEATIPPIVDFIRFLGINEQEFVRATNATFKLGIQFEGWKTTDSRYFHQFGALGCAIDGLPFYQFWLRAKQQGDQTVLSQFSPAARMAAQNKFVPASFGTKESLLAGSSHAWHFDASLVAQYFSDFAQQKGVMRVEANVLDTTLGDDGDIATLTVDGASGVATLQGDLFIDCTGFQGLLIEQALGAGYEDWTDYLPCDRAVAVQSESTGEISPYTRAIAEPAGWRWRIPLQSRVGNGYVYCSQYLDQDDAQAHLLSQIDGKSVTEPKHLRFVTGHRREMWRRNCVAIGLSAGFLEPLESTGIHLIMRGVRRLIELLPATRDCLCQAREYNQSLIAEYTSIRDFLVLHYATTQRDDTSFWRHCGEISIPDSLAHKLELFKASGYLKPDSHDLFEYNNWLAVLEGMGVRAQNTSPRINSVAPEEVAKILQQLDAALGKMTDAAPTHEAFIQRYVIDNKIEKQKAG</sequence>
<dbReference type="PIRSF" id="PIRSF011396">
    <property type="entry name" value="Trp_halogenase"/>
    <property type="match status" value="1"/>
</dbReference>
<evidence type="ECO:0000313" key="4">
    <source>
        <dbReference type="Proteomes" id="UP000614811"/>
    </source>
</evidence>
<comment type="caution">
    <text evidence="3">The sequence shown here is derived from an EMBL/GenBank/DDBJ whole genome shotgun (WGS) entry which is preliminary data.</text>
</comment>
<feature type="binding site" evidence="2">
    <location>
        <position position="347"/>
    </location>
    <ligand>
        <name>L-tryptophan</name>
        <dbReference type="ChEBI" id="CHEBI:57912"/>
    </ligand>
</feature>
<feature type="binding site" evidence="2">
    <location>
        <position position="80"/>
    </location>
    <ligand>
        <name>7-chloro-L-tryptophan</name>
        <dbReference type="ChEBI" id="CHEBI:58713"/>
    </ligand>
</feature>
<evidence type="ECO:0000313" key="3">
    <source>
        <dbReference type="EMBL" id="GHA15792.1"/>
    </source>
</evidence>
<keyword evidence="2" id="KW-0547">Nucleotide-binding</keyword>
<dbReference type="GO" id="GO:0000166">
    <property type="term" value="F:nucleotide binding"/>
    <property type="evidence" value="ECO:0007669"/>
    <property type="project" value="UniProtKB-KW"/>
</dbReference>
<reference evidence="3" key="2">
    <citation type="submission" date="2020-09" db="EMBL/GenBank/DDBJ databases">
        <authorList>
            <person name="Sun Q."/>
            <person name="Kim S."/>
        </authorList>
    </citation>
    <scope>NUCLEOTIDE SEQUENCE</scope>
    <source>
        <strain evidence="3">KCTC 12711</strain>
    </source>
</reference>
<keyword evidence="2" id="KW-0274">FAD</keyword>
<dbReference type="InterPro" id="IPR006905">
    <property type="entry name" value="Flavin_halogenase"/>
</dbReference>
<dbReference type="InterPro" id="IPR050816">
    <property type="entry name" value="Flavin-dep_Halogenase_NPB"/>
</dbReference>
<protein>
    <submittedName>
        <fullName evidence="3">Tryptophan halogenase</fullName>
    </submittedName>
</protein>
<dbReference type="Pfam" id="PF04820">
    <property type="entry name" value="Trp_halogenase"/>
    <property type="match status" value="1"/>
</dbReference>
<organism evidence="3 4">
    <name type="scientific">Arenicella chitinivorans</name>
    <dbReference type="NCBI Taxonomy" id="1329800"/>
    <lineage>
        <taxon>Bacteria</taxon>
        <taxon>Pseudomonadati</taxon>
        <taxon>Pseudomonadota</taxon>
        <taxon>Gammaproteobacteria</taxon>
        <taxon>Arenicellales</taxon>
        <taxon>Arenicellaceae</taxon>
        <taxon>Arenicella</taxon>
    </lineage>
</organism>
<gene>
    <name evidence="3" type="ORF">GCM10008090_26740</name>
</gene>
<dbReference type="RefSeq" id="WP_189402117.1">
    <property type="nucleotide sequence ID" value="NZ_BMXA01000005.1"/>
</dbReference>
<dbReference type="PANTHER" id="PTHR43747">
    <property type="entry name" value="FAD-BINDING PROTEIN"/>
    <property type="match status" value="1"/>
</dbReference>
<name>A0A918RYM4_9GAMM</name>
<proteinExistence type="predicted"/>
<feature type="active site" evidence="1">
    <location>
        <position position="80"/>
    </location>
</feature>
<dbReference type="Gene3D" id="3.50.50.60">
    <property type="entry name" value="FAD/NAD(P)-binding domain"/>
    <property type="match status" value="1"/>
</dbReference>
<accession>A0A918RYM4</accession>
<feature type="binding site" evidence="2">
    <location>
        <begin position="14"/>
        <end position="17"/>
    </location>
    <ligand>
        <name>FAD</name>
        <dbReference type="ChEBI" id="CHEBI:57692"/>
    </ligand>
</feature>
<dbReference type="PANTHER" id="PTHR43747:SF4">
    <property type="entry name" value="FLAVIN-DEPENDENT TRYPTOPHAN HALOGENASE"/>
    <property type="match status" value="1"/>
</dbReference>
<dbReference type="GO" id="GO:0004497">
    <property type="term" value="F:monooxygenase activity"/>
    <property type="evidence" value="ECO:0007669"/>
    <property type="project" value="InterPro"/>
</dbReference>
<dbReference type="InterPro" id="IPR036188">
    <property type="entry name" value="FAD/NAD-bd_sf"/>
</dbReference>
<dbReference type="EMBL" id="BMXA01000005">
    <property type="protein sequence ID" value="GHA15792.1"/>
    <property type="molecule type" value="Genomic_DNA"/>
</dbReference>
<reference evidence="3" key="1">
    <citation type="journal article" date="2014" name="Int. J. Syst. Evol. Microbiol.">
        <title>Complete genome sequence of Corynebacterium casei LMG S-19264T (=DSM 44701T), isolated from a smear-ripened cheese.</title>
        <authorList>
            <consortium name="US DOE Joint Genome Institute (JGI-PGF)"/>
            <person name="Walter F."/>
            <person name="Albersmeier A."/>
            <person name="Kalinowski J."/>
            <person name="Ruckert C."/>
        </authorList>
    </citation>
    <scope>NUCLEOTIDE SEQUENCE</scope>
    <source>
        <strain evidence="3">KCTC 12711</strain>
    </source>
</reference>
<dbReference type="InterPro" id="IPR033856">
    <property type="entry name" value="Trp_halogen"/>
</dbReference>
<keyword evidence="4" id="KW-1185">Reference proteome</keyword>
<feature type="binding site" evidence="2">
    <location>
        <position position="188"/>
    </location>
    <ligand>
        <name>FAD</name>
        <dbReference type="ChEBI" id="CHEBI:57692"/>
    </ligand>
</feature>
<keyword evidence="2" id="KW-0285">Flavoprotein</keyword>
<evidence type="ECO:0000256" key="1">
    <source>
        <dbReference type="PIRSR" id="PIRSR011396-1"/>
    </source>
</evidence>
<dbReference type="PROSITE" id="PS51257">
    <property type="entry name" value="PROKAR_LIPOPROTEIN"/>
    <property type="match status" value="1"/>
</dbReference>
<dbReference type="SUPFAM" id="SSF51905">
    <property type="entry name" value="FAD/NAD(P)-binding domain"/>
    <property type="match status" value="1"/>
</dbReference>